<evidence type="ECO:0000313" key="8">
    <source>
        <dbReference type="EMBL" id="EWC92036.1"/>
    </source>
</evidence>
<proteinExistence type="inferred from homology"/>
<keyword evidence="7 8" id="KW-0560">Oxidoreductase</keyword>
<dbReference type="Proteomes" id="UP000023482">
    <property type="component" value="Unassembled WGS sequence"/>
</dbReference>
<comment type="caution">
    <text evidence="8">The sequence shown here is derived from an EMBL/GenBank/DDBJ whole genome shotgun (WGS) entry which is preliminary data.</text>
</comment>
<sequence>MGLGFSLPWLMRLLNVYKENISDGPGLRYSIYLAGCRHACPGCHNPESWSPDGGILLTERVLEDIIEEIRSNPLLDGITVSGGDPFFDPEALVGLLCRLKEETGMNIWCYTGFTIEYLLRSPLHRPALEYIDVLVDGPFVESLLDPRLSFRGSSNQRLIEIDHTQPLSLEAIRMIEGL</sequence>
<dbReference type="NCBIfam" id="TIGR02491">
    <property type="entry name" value="NrdG"/>
    <property type="match status" value="1"/>
</dbReference>
<organism evidence="8 9">
    <name type="scientific">Porphyromonas catoniae ATCC 51270</name>
    <dbReference type="NCBI Taxonomy" id="887901"/>
    <lineage>
        <taxon>Bacteria</taxon>
        <taxon>Pseudomonadati</taxon>
        <taxon>Bacteroidota</taxon>
        <taxon>Bacteroidia</taxon>
        <taxon>Bacteroidales</taxon>
        <taxon>Porphyromonadaceae</taxon>
        <taxon>Porphyromonas</taxon>
    </lineage>
</organism>
<dbReference type="GO" id="GO:0051539">
    <property type="term" value="F:4 iron, 4 sulfur cluster binding"/>
    <property type="evidence" value="ECO:0007669"/>
    <property type="project" value="UniProtKB-KW"/>
</dbReference>
<keyword evidence="2" id="KW-0004">4Fe-4S</keyword>
<accession>Z4WR30</accession>
<dbReference type="AlphaFoldDB" id="Z4WR30"/>
<reference evidence="8 9" key="1">
    <citation type="submission" date="2014-01" db="EMBL/GenBank/DDBJ databases">
        <authorList>
            <person name="Durkin A.S."/>
            <person name="McCorrison J."/>
            <person name="Torralba M."/>
            <person name="Gillis M."/>
            <person name="Haft D.H."/>
            <person name="Methe B."/>
            <person name="Sutton G."/>
            <person name="Nelson K.E."/>
        </authorList>
    </citation>
    <scope>NUCLEOTIDE SEQUENCE [LARGE SCALE GENOMIC DNA]</scope>
    <source>
        <strain evidence="8 9">ATCC 51270</strain>
    </source>
</reference>
<dbReference type="PANTHER" id="PTHR30352">
    <property type="entry name" value="PYRUVATE FORMATE-LYASE-ACTIVATING ENZYME"/>
    <property type="match status" value="1"/>
</dbReference>
<dbReference type="SUPFAM" id="SSF102114">
    <property type="entry name" value="Radical SAM enzymes"/>
    <property type="match status" value="1"/>
</dbReference>
<keyword evidence="3" id="KW-0949">S-adenosyl-L-methionine</keyword>
<evidence type="ECO:0000256" key="3">
    <source>
        <dbReference type="ARBA" id="ARBA00022691"/>
    </source>
</evidence>
<dbReference type="InterPro" id="IPR058240">
    <property type="entry name" value="rSAM_sf"/>
</dbReference>
<dbReference type="PIRSF" id="PIRSF000368">
    <property type="entry name" value="NrdG"/>
    <property type="match status" value="1"/>
</dbReference>
<name>Z4WR30_9PORP</name>
<keyword evidence="5" id="KW-0408">Iron</keyword>
<dbReference type="Pfam" id="PF13353">
    <property type="entry name" value="Fer4_12"/>
    <property type="match status" value="1"/>
</dbReference>
<dbReference type="PANTHER" id="PTHR30352:SF2">
    <property type="entry name" value="ANAEROBIC RIBONUCLEOSIDE-TRIPHOSPHATE REDUCTASE-ACTIVATING PROTEIN"/>
    <property type="match status" value="1"/>
</dbReference>
<dbReference type="GO" id="GO:0004748">
    <property type="term" value="F:ribonucleoside-diphosphate reductase activity, thioredoxin disulfide as acceptor"/>
    <property type="evidence" value="ECO:0007669"/>
    <property type="project" value="TreeGrafter"/>
</dbReference>
<evidence type="ECO:0000256" key="5">
    <source>
        <dbReference type="ARBA" id="ARBA00023004"/>
    </source>
</evidence>
<comment type="function">
    <text evidence="7">Activation of anaerobic ribonucleoside-triphosphate reductase under anaerobic conditions by generation of an organic free radical, using S-adenosylmethionine and reduced flavodoxin as cosubstrates to produce 5'-deoxy-adenosine.</text>
</comment>
<dbReference type="InterPro" id="IPR007197">
    <property type="entry name" value="rSAM"/>
</dbReference>
<dbReference type="GO" id="GO:0043365">
    <property type="term" value="F:[formate-C-acetyltransferase]-activating enzyme activity"/>
    <property type="evidence" value="ECO:0007669"/>
    <property type="project" value="InterPro"/>
</dbReference>
<evidence type="ECO:0000313" key="9">
    <source>
        <dbReference type="Proteomes" id="UP000023482"/>
    </source>
</evidence>
<dbReference type="SFLD" id="SFLDG01066">
    <property type="entry name" value="organic_radical-activating_enz"/>
    <property type="match status" value="1"/>
</dbReference>
<gene>
    <name evidence="8" type="primary">nrdG</name>
    <name evidence="8" type="ORF">HMPREF0636_0904</name>
</gene>
<evidence type="ECO:0000256" key="1">
    <source>
        <dbReference type="ARBA" id="ARBA00001966"/>
    </source>
</evidence>
<dbReference type="InterPro" id="IPR034457">
    <property type="entry name" value="Organic_radical-activating"/>
</dbReference>
<evidence type="ECO:0000256" key="4">
    <source>
        <dbReference type="ARBA" id="ARBA00022723"/>
    </source>
</evidence>
<dbReference type="EC" id="1.97.1.-" evidence="7"/>
<dbReference type="InterPro" id="IPR013785">
    <property type="entry name" value="Aldolase_TIM"/>
</dbReference>
<evidence type="ECO:0000256" key="2">
    <source>
        <dbReference type="ARBA" id="ARBA00022485"/>
    </source>
</evidence>
<dbReference type="SFLD" id="SFLDG01063">
    <property type="entry name" value="activating_enzymes__group_1"/>
    <property type="match status" value="1"/>
</dbReference>
<keyword evidence="9" id="KW-1185">Reference proteome</keyword>
<dbReference type="Gene3D" id="3.20.20.70">
    <property type="entry name" value="Aldolase class I"/>
    <property type="match status" value="1"/>
</dbReference>
<comment type="cofactor">
    <cofactor evidence="1">
        <name>[4Fe-4S] cluster</name>
        <dbReference type="ChEBI" id="CHEBI:49883"/>
    </cofactor>
</comment>
<keyword evidence="4" id="KW-0479">Metal-binding</keyword>
<evidence type="ECO:0000256" key="6">
    <source>
        <dbReference type="ARBA" id="ARBA00023014"/>
    </source>
</evidence>
<evidence type="ECO:0000256" key="7">
    <source>
        <dbReference type="PIRNR" id="PIRNR000368"/>
    </source>
</evidence>
<comment type="similarity">
    <text evidence="7">Belongs to the organic radical-activating enzymes family.</text>
</comment>
<dbReference type="EMBL" id="JDFF01000019">
    <property type="protein sequence ID" value="EWC92036.1"/>
    <property type="molecule type" value="Genomic_DNA"/>
</dbReference>
<dbReference type="InterPro" id="IPR012837">
    <property type="entry name" value="NrdG"/>
</dbReference>
<protein>
    <recommendedName>
        <fullName evidence="7">Anaerobic ribonucleoside-triphosphate reductase-activating protein</fullName>
        <ecNumber evidence="7">1.97.1.-</ecNumber>
    </recommendedName>
</protein>
<dbReference type="SFLD" id="SFLDS00029">
    <property type="entry name" value="Radical_SAM"/>
    <property type="match status" value="1"/>
</dbReference>
<keyword evidence="6" id="KW-0411">Iron-sulfur</keyword>
<dbReference type="PATRIC" id="fig|887901.3.peg.1073"/>
<dbReference type="SFLD" id="SFLDF00299">
    <property type="entry name" value="anaerobic_ribonucleoside-triph"/>
    <property type="match status" value="1"/>
</dbReference>
<dbReference type="GO" id="GO:0046872">
    <property type="term" value="F:metal ion binding"/>
    <property type="evidence" value="ECO:0007669"/>
    <property type="project" value="UniProtKB-KW"/>
</dbReference>